<name>A0A0E9VKM2_ANGAN</name>
<accession>A0A0E9VKM2</accession>
<proteinExistence type="predicted"/>
<sequence length="18" mass="2135">MFIRITFNNGIPRLITDI</sequence>
<reference evidence="1" key="1">
    <citation type="submission" date="2014-11" db="EMBL/GenBank/DDBJ databases">
        <authorList>
            <person name="Amaro Gonzalez C."/>
        </authorList>
    </citation>
    <scope>NUCLEOTIDE SEQUENCE</scope>
</reference>
<protein>
    <submittedName>
        <fullName evidence="1">Uncharacterized protein</fullName>
    </submittedName>
</protein>
<evidence type="ECO:0000313" key="1">
    <source>
        <dbReference type="EMBL" id="JAH77955.1"/>
    </source>
</evidence>
<organism evidence="1">
    <name type="scientific">Anguilla anguilla</name>
    <name type="common">European freshwater eel</name>
    <name type="synonym">Muraena anguilla</name>
    <dbReference type="NCBI Taxonomy" id="7936"/>
    <lineage>
        <taxon>Eukaryota</taxon>
        <taxon>Metazoa</taxon>
        <taxon>Chordata</taxon>
        <taxon>Craniata</taxon>
        <taxon>Vertebrata</taxon>
        <taxon>Euteleostomi</taxon>
        <taxon>Actinopterygii</taxon>
        <taxon>Neopterygii</taxon>
        <taxon>Teleostei</taxon>
        <taxon>Anguilliformes</taxon>
        <taxon>Anguillidae</taxon>
        <taxon>Anguilla</taxon>
    </lineage>
</organism>
<dbReference type="AlphaFoldDB" id="A0A0E9VKM2"/>
<dbReference type="EMBL" id="GBXM01030622">
    <property type="protein sequence ID" value="JAH77955.1"/>
    <property type="molecule type" value="Transcribed_RNA"/>
</dbReference>
<reference evidence="1" key="2">
    <citation type="journal article" date="2015" name="Fish Shellfish Immunol.">
        <title>Early steps in the European eel (Anguilla anguilla)-Vibrio vulnificus interaction in the gills: Role of the RtxA13 toxin.</title>
        <authorList>
            <person name="Callol A."/>
            <person name="Pajuelo D."/>
            <person name="Ebbesson L."/>
            <person name="Teles M."/>
            <person name="MacKenzie S."/>
            <person name="Amaro C."/>
        </authorList>
    </citation>
    <scope>NUCLEOTIDE SEQUENCE</scope>
</reference>